<organism evidence="2 3">
    <name type="scientific">Emcibacter nanhaiensis</name>
    <dbReference type="NCBI Taxonomy" id="1505037"/>
    <lineage>
        <taxon>Bacteria</taxon>
        <taxon>Pseudomonadati</taxon>
        <taxon>Pseudomonadota</taxon>
        <taxon>Alphaproteobacteria</taxon>
        <taxon>Emcibacterales</taxon>
        <taxon>Emcibacteraceae</taxon>
        <taxon>Emcibacter</taxon>
    </lineage>
</organism>
<dbReference type="PANTHER" id="PTHR42695">
    <property type="entry name" value="GLUTAMINE AMIDOTRANSFERASE YLR126C-RELATED"/>
    <property type="match status" value="1"/>
</dbReference>
<dbReference type="CDD" id="cd01741">
    <property type="entry name" value="GATase1_1"/>
    <property type="match status" value="1"/>
</dbReference>
<dbReference type="Pfam" id="PF00117">
    <property type="entry name" value="GATase"/>
    <property type="match status" value="1"/>
</dbReference>
<evidence type="ECO:0000259" key="1">
    <source>
        <dbReference type="Pfam" id="PF00117"/>
    </source>
</evidence>
<reference evidence="3" key="1">
    <citation type="submission" date="2019-06" db="EMBL/GenBank/DDBJ databases">
        <title>The complete genome of Emcibacter congregatus ZYLT.</title>
        <authorList>
            <person name="Zhao Z."/>
        </authorList>
    </citation>
    <scope>NUCLEOTIDE SEQUENCE [LARGE SCALE GENOMIC DNA]</scope>
    <source>
        <strain evidence="3">MCCC 1A06723</strain>
    </source>
</reference>
<comment type="caution">
    <text evidence="2">The sequence shown here is derived from an EMBL/GenBank/DDBJ whole genome shotgun (WGS) entry which is preliminary data.</text>
</comment>
<dbReference type="Gene3D" id="3.40.50.880">
    <property type="match status" value="1"/>
</dbReference>
<keyword evidence="3" id="KW-1185">Reference proteome</keyword>
<protein>
    <submittedName>
        <fullName evidence="2">Glutamine amidotransferase</fullName>
    </submittedName>
</protein>
<feature type="domain" description="Glutamine amidotransferase" evidence="1">
    <location>
        <begin position="59"/>
        <end position="197"/>
    </location>
</feature>
<dbReference type="PROSITE" id="PS51273">
    <property type="entry name" value="GATASE_TYPE_1"/>
    <property type="match status" value="1"/>
</dbReference>
<dbReference type="AlphaFoldDB" id="A0A501PLC4"/>
<evidence type="ECO:0000313" key="2">
    <source>
        <dbReference type="EMBL" id="TPD60651.1"/>
    </source>
</evidence>
<dbReference type="NCBIfam" id="NF006562">
    <property type="entry name" value="PRK09065.1"/>
    <property type="match status" value="1"/>
</dbReference>
<dbReference type="OrthoDB" id="9794816at2"/>
<proteinExistence type="predicted"/>
<dbReference type="EMBL" id="VFIY01000006">
    <property type="protein sequence ID" value="TPD60651.1"/>
    <property type="molecule type" value="Genomic_DNA"/>
</dbReference>
<keyword evidence="2" id="KW-0315">Glutamine amidotransferase</keyword>
<gene>
    <name evidence="2" type="ORF">FIV46_07960</name>
</gene>
<dbReference type="SUPFAM" id="SSF52317">
    <property type="entry name" value="Class I glutamine amidotransferase-like"/>
    <property type="match status" value="1"/>
</dbReference>
<dbReference type="GO" id="GO:0016740">
    <property type="term" value="F:transferase activity"/>
    <property type="evidence" value="ECO:0007669"/>
    <property type="project" value="UniProtKB-KW"/>
</dbReference>
<dbReference type="RefSeq" id="WP_139940234.1">
    <property type="nucleotide sequence ID" value="NZ_JBHSYP010000008.1"/>
</dbReference>
<evidence type="ECO:0000313" key="3">
    <source>
        <dbReference type="Proteomes" id="UP000319148"/>
    </source>
</evidence>
<dbReference type="InterPro" id="IPR029062">
    <property type="entry name" value="Class_I_gatase-like"/>
</dbReference>
<sequence length="245" mass="26970">MTEKQLLILQTGGLPDSTPEILDRFGDMGDIFLTPTGLDDQNSLILRLHEGELPNTDPQDYAGILITGSPLMLSCPSAWMIDIGPWLQDAIKKKVPTLGVCFGHQLLAHALGGKIGPNPNGLEAGTVSVEFSAARKDDPLFSLLSDEPLFQVHHYESILELPEGAEVLARNAHENYHAVRFGPMAWSIQFHPEISVELIRTLLMTDKENLLTNGYEPDRILAGLQDTPEGPALLQRFRDIAFGRV</sequence>
<dbReference type="PANTHER" id="PTHR42695:SF5">
    <property type="entry name" value="GLUTAMINE AMIDOTRANSFERASE YLR126C-RELATED"/>
    <property type="match status" value="1"/>
</dbReference>
<dbReference type="InterPro" id="IPR044992">
    <property type="entry name" value="ChyE-like"/>
</dbReference>
<dbReference type="InterPro" id="IPR017926">
    <property type="entry name" value="GATASE"/>
</dbReference>
<accession>A0A501PLC4</accession>
<name>A0A501PLC4_9PROT</name>
<keyword evidence="2" id="KW-0808">Transferase</keyword>
<dbReference type="Proteomes" id="UP000319148">
    <property type="component" value="Unassembled WGS sequence"/>
</dbReference>
<dbReference type="GO" id="GO:0005829">
    <property type="term" value="C:cytosol"/>
    <property type="evidence" value="ECO:0007669"/>
    <property type="project" value="TreeGrafter"/>
</dbReference>